<proteinExistence type="predicted"/>
<evidence type="ECO:0000256" key="2">
    <source>
        <dbReference type="SAM" id="SignalP"/>
    </source>
</evidence>
<dbReference type="Proteomes" id="UP001168821">
    <property type="component" value="Unassembled WGS sequence"/>
</dbReference>
<feature type="region of interest" description="Disordered" evidence="1">
    <location>
        <begin position="117"/>
        <end position="164"/>
    </location>
</feature>
<feature type="signal peptide" evidence="2">
    <location>
        <begin position="1"/>
        <end position="18"/>
    </location>
</feature>
<keyword evidence="4" id="KW-1185">Reference proteome</keyword>
<reference evidence="3" key="1">
    <citation type="journal article" date="2023" name="G3 (Bethesda)">
        <title>Whole genome assemblies of Zophobas morio and Tenebrio molitor.</title>
        <authorList>
            <person name="Kaur S."/>
            <person name="Stinson S.A."/>
            <person name="diCenzo G.C."/>
        </authorList>
    </citation>
    <scope>NUCLEOTIDE SEQUENCE</scope>
    <source>
        <strain evidence="3">QUZm001</strain>
    </source>
</reference>
<feature type="region of interest" description="Disordered" evidence="1">
    <location>
        <begin position="79"/>
        <end position="101"/>
    </location>
</feature>
<feature type="compositionally biased region" description="Low complexity" evidence="1">
    <location>
        <begin position="143"/>
        <end position="154"/>
    </location>
</feature>
<gene>
    <name evidence="3" type="ORF">Zmor_010586</name>
</gene>
<protein>
    <submittedName>
        <fullName evidence="3">Uncharacterized protein</fullName>
    </submittedName>
</protein>
<feature type="chain" id="PRO_5041221292" evidence="2">
    <location>
        <begin position="19"/>
        <end position="164"/>
    </location>
</feature>
<feature type="compositionally biased region" description="Gly residues" evidence="1">
    <location>
        <begin position="155"/>
        <end position="164"/>
    </location>
</feature>
<evidence type="ECO:0000313" key="4">
    <source>
        <dbReference type="Proteomes" id="UP001168821"/>
    </source>
</evidence>
<organism evidence="3 4">
    <name type="scientific">Zophobas morio</name>
    <dbReference type="NCBI Taxonomy" id="2755281"/>
    <lineage>
        <taxon>Eukaryota</taxon>
        <taxon>Metazoa</taxon>
        <taxon>Ecdysozoa</taxon>
        <taxon>Arthropoda</taxon>
        <taxon>Hexapoda</taxon>
        <taxon>Insecta</taxon>
        <taxon>Pterygota</taxon>
        <taxon>Neoptera</taxon>
        <taxon>Endopterygota</taxon>
        <taxon>Coleoptera</taxon>
        <taxon>Polyphaga</taxon>
        <taxon>Cucujiformia</taxon>
        <taxon>Tenebrionidae</taxon>
        <taxon>Zophobas</taxon>
    </lineage>
</organism>
<dbReference type="EMBL" id="JALNTZ010000003">
    <property type="protein sequence ID" value="KAJ3658870.1"/>
    <property type="molecule type" value="Genomic_DNA"/>
</dbReference>
<keyword evidence="2" id="KW-0732">Signal</keyword>
<feature type="compositionally biased region" description="Gly residues" evidence="1">
    <location>
        <begin position="117"/>
        <end position="142"/>
    </location>
</feature>
<dbReference type="AlphaFoldDB" id="A0AA38INU8"/>
<evidence type="ECO:0000313" key="3">
    <source>
        <dbReference type="EMBL" id="KAJ3658870.1"/>
    </source>
</evidence>
<accession>A0AA38INU8</accession>
<sequence length="164" mass="16020">MKCLIAIGLLVTLTSVVCEDDPVEPAPVVVATRPRPIGVIYLIQLLNQPPPPSDYDEITNTVPSDNPYKNSKLLLSLAPNNVDQVKGNSREKRSPGGYGKGGGGGCNVCGGGGGGYPGGGGGGYPGGGGGYGGGGGGGGGGAWASSSSQSSAGSFGYGKGKYGK</sequence>
<evidence type="ECO:0000256" key="1">
    <source>
        <dbReference type="SAM" id="MobiDB-lite"/>
    </source>
</evidence>
<name>A0AA38INU8_9CUCU</name>
<comment type="caution">
    <text evidence="3">The sequence shown here is derived from an EMBL/GenBank/DDBJ whole genome shotgun (WGS) entry which is preliminary data.</text>
</comment>